<feature type="region of interest" description="Disordered" evidence="9">
    <location>
        <begin position="405"/>
        <end position="598"/>
    </location>
</feature>
<feature type="compositionally biased region" description="Low complexity" evidence="9">
    <location>
        <begin position="574"/>
        <end position="584"/>
    </location>
</feature>
<dbReference type="HOGENOM" id="CLU_013723_1_1_1"/>
<accession>A0A0A1T8K1</accession>
<evidence type="ECO:0000256" key="3">
    <source>
        <dbReference type="ARBA" id="ARBA00022454"/>
    </source>
</evidence>
<evidence type="ECO:0000256" key="9">
    <source>
        <dbReference type="SAM" id="MobiDB-lite"/>
    </source>
</evidence>
<comment type="subcellular location">
    <subcellularLocation>
        <location evidence="1">Chromosome</location>
        <location evidence="1">Centromere</location>
    </subcellularLocation>
</comment>
<feature type="region of interest" description="Disordered" evidence="9">
    <location>
        <begin position="311"/>
        <end position="341"/>
    </location>
</feature>
<keyword evidence="6" id="KW-0175">Coiled coil</keyword>
<comment type="similarity">
    <text evidence="2">Belongs to the shugoshin family.</text>
</comment>
<keyword evidence="13" id="KW-1185">Reference proteome</keyword>
<keyword evidence="8" id="KW-0137">Centromere</keyword>
<evidence type="ECO:0000256" key="7">
    <source>
        <dbReference type="ARBA" id="ARBA00023306"/>
    </source>
</evidence>
<name>A0A0A1T8K1_9HYPO</name>
<proteinExistence type="inferred from homology"/>
<dbReference type="InterPro" id="IPR011516">
    <property type="entry name" value="Shugoshin_N"/>
</dbReference>
<keyword evidence="5" id="KW-0159">Chromosome partition</keyword>
<feature type="domain" description="Shugoshin N-terminal coiled-coil" evidence="11">
    <location>
        <begin position="17"/>
        <end position="61"/>
    </location>
</feature>
<dbReference type="Pfam" id="PF07558">
    <property type="entry name" value="Shugoshin_N"/>
    <property type="match status" value="1"/>
</dbReference>
<feature type="region of interest" description="Disordered" evidence="9">
    <location>
        <begin position="104"/>
        <end position="136"/>
    </location>
</feature>
<dbReference type="EMBL" id="CDHN01000001">
    <property type="protein sequence ID" value="CEJ81654.1"/>
    <property type="molecule type" value="Genomic_DNA"/>
</dbReference>
<evidence type="ECO:0000256" key="4">
    <source>
        <dbReference type="ARBA" id="ARBA00022618"/>
    </source>
</evidence>
<dbReference type="GO" id="GO:0005634">
    <property type="term" value="C:nucleus"/>
    <property type="evidence" value="ECO:0007669"/>
    <property type="project" value="InterPro"/>
</dbReference>
<feature type="compositionally biased region" description="Acidic residues" evidence="9">
    <location>
        <begin position="536"/>
        <end position="549"/>
    </location>
</feature>
<feature type="compositionally biased region" description="Basic and acidic residues" evidence="9">
    <location>
        <begin position="311"/>
        <end position="322"/>
    </location>
</feature>
<sequence>MARLNEPPMSTDNIETLRRKMLRQNRELAKCNNVRALRIRELESELACAISENLTLRGRILELEGQAEDKQARRVADHALDIKQRLESQLAEWSTIVAELGVQPPKKRRLPESPRSQNQRSSASLVSRTSPSQRRLRDIAREVEELGHISEHKAFSRQSLNPEQISALISEADSAAHDRPLHSVTESPTRDPVKIDSPDRPVPQRSSSSLLNSPVRFPSPVNESTIIINTSPKKRSTLMVQPDEVLATVEERRPKPVKAGSKRKLDFGGEMENVPVQRIAEDGTDTNSASEKVAIREKAYGKSLKELASIRREARNRPDTTKPARKPLSSKTTNEDITSPKKLAHLIAMDDIAVAKANLVRQKPAVDKLKPKSKVSRVESLSLQESVTPKLTASPVDFSVSMAETAFLSPASPEPTPPVEEHRGDTPPPADISSMGETSRPSRRNRTTISYAEPSLRVKMRRPTKELFDAVAGEAKSRRWSQSLESTVKRESAGPDALQAIPAADNSPMEQVETTEKRKRTSSVRRALDFAAHLDNDDDEDAAEVDVYDFESSSPKMDESTGRPTRGKASRRFSAAVDAESASVAKERTGSRRRSMMV</sequence>
<evidence type="ECO:0000259" key="10">
    <source>
        <dbReference type="Pfam" id="PF07557"/>
    </source>
</evidence>
<evidence type="ECO:0000256" key="6">
    <source>
        <dbReference type="ARBA" id="ARBA00023054"/>
    </source>
</evidence>
<evidence type="ECO:0000259" key="11">
    <source>
        <dbReference type="Pfam" id="PF07558"/>
    </source>
</evidence>
<feature type="compositionally biased region" description="Basic and acidic residues" evidence="9">
    <location>
        <begin position="526"/>
        <end position="535"/>
    </location>
</feature>
<dbReference type="GO" id="GO:0051301">
    <property type="term" value="P:cell division"/>
    <property type="evidence" value="ECO:0007669"/>
    <property type="project" value="UniProtKB-KW"/>
</dbReference>
<evidence type="ECO:0000256" key="1">
    <source>
        <dbReference type="ARBA" id="ARBA00004584"/>
    </source>
</evidence>
<dbReference type="Proteomes" id="UP000039046">
    <property type="component" value="Unassembled WGS sequence"/>
</dbReference>
<keyword evidence="4" id="KW-0132">Cell division</keyword>
<evidence type="ECO:0000256" key="5">
    <source>
        <dbReference type="ARBA" id="ARBA00022829"/>
    </source>
</evidence>
<gene>
    <name evidence="12" type="ORF">VHEMI01773</name>
</gene>
<reference evidence="12 13" key="1">
    <citation type="journal article" date="2015" name="Genome Announc.">
        <title>Draft Genome Sequence and Gene Annotation of the Entomopathogenic Fungus Verticillium hemipterigenum.</title>
        <authorList>
            <person name="Horn F."/>
            <person name="Habel A."/>
            <person name="Scharf D.H."/>
            <person name="Dworschak J."/>
            <person name="Brakhage A.A."/>
            <person name="Guthke R."/>
            <person name="Hertweck C."/>
            <person name="Linde J."/>
        </authorList>
    </citation>
    <scope>NUCLEOTIDE SEQUENCE [LARGE SCALE GENOMIC DNA]</scope>
</reference>
<keyword evidence="3" id="KW-0158">Chromosome</keyword>
<evidence type="ECO:0000256" key="8">
    <source>
        <dbReference type="ARBA" id="ARBA00023328"/>
    </source>
</evidence>
<dbReference type="GO" id="GO:0000779">
    <property type="term" value="C:condensed chromosome, centromeric region"/>
    <property type="evidence" value="ECO:0007669"/>
    <property type="project" value="UniProtKB-ARBA"/>
</dbReference>
<evidence type="ECO:0000256" key="2">
    <source>
        <dbReference type="ARBA" id="ARBA00010845"/>
    </source>
</evidence>
<feature type="compositionally biased region" description="Polar residues" evidence="9">
    <location>
        <begin position="114"/>
        <end position="133"/>
    </location>
</feature>
<dbReference type="OrthoDB" id="5394106at2759"/>
<evidence type="ECO:0000313" key="13">
    <source>
        <dbReference type="Proteomes" id="UP000039046"/>
    </source>
</evidence>
<feature type="compositionally biased region" description="Basic and acidic residues" evidence="9">
    <location>
        <begin position="188"/>
        <end position="199"/>
    </location>
</feature>
<feature type="domain" description="Shugoshin C-terminal" evidence="10">
    <location>
        <begin position="439"/>
        <end position="462"/>
    </location>
</feature>
<dbReference type="GO" id="GO:0045132">
    <property type="term" value="P:meiotic chromosome segregation"/>
    <property type="evidence" value="ECO:0007669"/>
    <property type="project" value="InterPro"/>
</dbReference>
<dbReference type="STRING" id="1531966.A0A0A1T8K1"/>
<protein>
    <submittedName>
        <fullName evidence="12">Putative Shugoshin family protein</fullName>
    </submittedName>
</protein>
<evidence type="ECO:0000313" key="12">
    <source>
        <dbReference type="EMBL" id="CEJ81654.1"/>
    </source>
</evidence>
<dbReference type="AlphaFoldDB" id="A0A0A1T8K1"/>
<organism evidence="12 13">
    <name type="scientific">[Torrubiella] hemipterigena</name>
    <dbReference type="NCBI Taxonomy" id="1531966"/>
    <lineage>
        <taxon>Eukaryota</taxon>
        <taxon>Fungi</taxon>
        <taxon>Dikarya</taxon>
        <taxon>Ascomycota</taxon>
        <taxon>Pezizomycotina</taxon>
        <taxon>Sordariomycetes</taxon>
        <taxon>Hypocreomycetidae</taxon>
        <taxon>Hypocreales</taxon>
        <taxon>Clavicipitaceae</taxon>
        <taxon>Clavicipitaceae incertae sedis</taxon>
        <taxon>'Torrubiella' clade</taxon>
    </lineage>
</organism>
<keyword evidence="7" id="KW-0131">Cell cycle</keyword>
<dbReference type="Pfam" id="PF07557">
    <property type="entry name" value="Shugoshin_C"/>
    <property type="match status" value="1"/>
</dbReference>
<dbReference type="InterPro" id="IPR011515">
    <property type="entry name" value="Shugoshin_C"/>
</dbReference>
<feature type="region of interest" description="Disordered" evidence="9">
    <location>
        <begin position="174"/>
        <end position="216"/>
    </location>
</feature>